<dbReference type="InterPro" id="IPR013830">
    <property type="entry name" value="SGNH_hydro"/>
</dbReference>
<evidence type="ECO:0000313" key="4">
    <source>
        <dbReference type="Proteomes" id="UP000502665"/>
    </source>
</evidence>
<protein>
    <submittedName>
        <fullName evidence="3">Lipase</fullName>
    </submittedName>
</protein>
<dbReference type="AlphaFoldDB" id="A0A6M4X9U6"/>
<feature type="domain" description="SGNH hydrolase-type esterase" evidence="2">
    <location>
        <begin position="174"/>
        <end position="275"/>
    </location>
</feature>
<keyword evidence="4" id="KW-1185">Reference proteome</keyword>
<dbReference type="Gene3D" id="2.60.120.260">
    <property type="entry name" value="Galactose-binding domain-like"/>
    <property type="match status" value="1"/>
</dbReference>
<proteinExistence type="predicted"/>
<evidence type="ECO:0000313" key="3">
    <source>
        <dbReference type="EMBL" id="QJT04923.1"/>
    </source>
</evidence>
<dbReference type="RefSeq" id="WP_171400249.1">
    <property type="nucleotide sequence ID" value="NZ_CP049838.1"/>
</dbReference>
<accession>A0A6M4X9U6</accession>
<gene>
    <name evidence="3" type="ORF">G9272_35315</name>
</gene>
<sequence length="382" mass="40643">MQSVLDRALDCVVGALGKTTDTTGVTLHRSPDSGRARLADRAFDFNSAVPSGVRLEMLTDATELELDARLTVLLPLGMPSTGSVFDLVVDGELREPVVATEENPIDPALFGPATGSPEAGPAEPATVRFRLGRRAVDRRVEIWLPVTPAVTLIDVRVPDGASVRPAPASGPLWVHYGSSISQCSDADRPTSTWPAAVARSAGRCLVNLGLGGQCQLDPFMARAVRDLPASAISLELGINVHNADSMRERAFVPAFHGFVDTIRDGHPSTPILIISPIVCPAAEQRPGPTLVGPDGMVRTVDRPAELALGALTLTRIRELLSEHVDQRRKDGDDRLRLIDGTTLFGPDDVADLPDGLHPNAAGYARMAERFLPLSFGRAGAFG</sequence>
<name>A0A6M4X9U6_9ACTN</name>
<dbReference type="Pfam" id="PF14606">
    <property type="entry name" value="Lipase_GDSL_3"/>
    <property type="match status" value="1"/>
</dbReference>
<dbReference type="EMBL" id="CP049838">
    <property type="protein sequence ID" value="QJT04923.1"/>
    <property type="molecule type" value="Genomic_DNA"/>
</dbReference>
<evidence type="ECO:0000256" key="1">
    <source>
        <dbReference type="SAM" id="MobiDB-lite"/>
    </source>
</evidence>
<evidence type="ECO:0000259" key="2">
    <source>
        <dbReference type="Pfam" id="PF14606"/>
    </source>
</evidence>
<dbReference type="SUPFAM" id="SSF52266">
    <property type="entry name" value="SGNH hydrolase"/>
    <property type="match status" value="1"/>
</dbReference>
<dbReference type="Gene3D" id="3.40.50.1110">
    <property type="entry name" value="SGNH hydrolase"/>
    <property type="match status" value="1"/>
</dbReference>
<dbReference type="InterPro" id="IPR036514">
    <property type="entry name" value="SGNH_hydro_sf"/>
</dbReference>
<reference evidence="3" key="1">
    <citation type="submission" date="2020-03" db="EMBL/GenBank/DDBJ databases">
        <title>Molecular networking-based the target discovery of potent antiproliferative macrolactams: 5/6/7/16 polycyclic ansamycins and glycosylated trienomycin from Streptomyces cacaoi subsp. asoensis.</title>
        <authorList>
            <person name="Liu L.-L."/>
        </authorList>
    </citation>
    <scope>NUCLEOTIDE SEQUENCE [LARGE SCALE GENOMIC DNA]</scope>
    <source>
        <strain evidence="3">H2S5</strain>
    </source>
</reference>
<dbReference type="Proteomes" id="UP000502665">
    <property type="component" value="Chromosome"/>
</dbReference>
<feature type="region of interest" description="Disordered" evidence="1">
    <location>
        <begin position="104"/>
        <end position="124"/>
    </location>
</feature>
<organism evidence="3 4">
    <name type="scientific">Streptomyces asoensis</name>
    <dbReference type="NCBI Taxonomy" id="249586"/>
    <lineage>
        <taxon>Bacteria</taxon>
        <taxon>Bacillati</taxon>
        <taxon>Actinomycetota</taxon>
        <taxon>Actinomycetes</taxon>
        <taxon>Kitasatosporales</taxon>
        <taxon>Streptomycetaceae</taxon>
        <taxon>Streptomyces</taxon>
    </lineage>
</organism>